<dbReference type="EMBL" id="JAENGP010000010">
    <property type="protein sequence ID" value="MBK1781564.1"/>
    <property type="molecule type" value="Genomic_DNA"/>
</dbReference>
<evidence type="ECO:0000313" key="7">
    <source>
        <dbReference type="Proteomes" id="UP000635316"/>
    </source>
</evidence>
<evidence type="ECO:0000256" key="5">
    <source>
        <dbReference type="NCBIfam" id="TIGR00205"/>
    </source>
</evidence>
<comment type="caution">
    <text evidence="6">The sequence shown here is derived from an EMBL/GenBank/DDBJ whole genome shotgun (WGS) entry which is preliminary data.</text>
</comment>
<protein>
    <recommendedName>
        <fullName evidence="4 5">Flagellar hook-basal body complex protein FliE</fullName>
    </recommendedName>
</protein>
<keyword evidence="7" id="KW-1185">Reference proteome</keyword>
<dbReference type="PRINTS" id="PR01006">
    <property type="entry name" value="FLGHOOKFLIE"/>
</dbReference>
<dbReference type="InterPro" id="IPR001624">
    <property type="entry name" value="FliE"/>
</dbReference>
<gene>
    <name evidence="4 6" type="primary">fliE</name>
    <name evidence="6" type="ORF">JHL22_10060</name>
</gene>
<dbReference type="HAMAP" id="MF_00724">
    <property type="entry name" value="FliE"/>
    <property type="match status" value="1"/>
</dbReference>
<comment type="similarity">
    <text evidence="2 4">Belongs to the FliE family.</text>
</comment>
<dbReference type="Pfam" id="PF02049">
    <property type="entry name" value="FliE"/>
    <property type="match status" value="1"/>
</dbReference>
<comment type="subcellular location">
    <subcellularLocation>
        <location evidence="1 4">Bacterial flagellum basal body</location>
    </subcellularLocation>
</comment>
<organism evidence="6 7">
    <name type="scientific">Advenella mandrilli</name>
    <dbReference type="NCBI Taxonomy" id="2800330"/>
    <lineage>
        <taxon>Bacteria</taxon>
        <taxon>Pseudomonadati</taxon>
        <taxon>Pseudomonadota</taxon>
        <taxon>Betaproteobacteria</taxon>
        <taxon>Burkholderiales</taxon>
        <taxon>Alcaligenaceae</taxon>
    </lineage>
</organism>
<name>A0ABS1ECA1_9BURK</name>
<evidence type="ECO:0000256" key="1">
    <source>
        <dbReference type="ARBA" id="ARBA00004117"/>
    </source>
</evidence>
<keyword evidence="6" id="KW-0969">Cilium</keyword>
<evidence type="ECO:0000313" key="6">
    <source>
        <dbReference type="EMBL" id="MBK1781564.1"/>
    </source>
</evidence>
<sequence length="112" mass="11551">MANGAKAGAVSSQLGNMQPMGVQAGGLSSMSLQSTGAEKTSFASQLDAAIKSISATQQAANIQAEQFIMGKPGVSLNDVMIDMQKASIGFQSAIQVRNKLVQAYQTIASMPI</sequence>
<reference evidence="6 7" key="1">
    <citation type="submission" date="2020-12" db="EMBL/GenBank/DDBJ databases">
        <authorList>
            <person name="Lu T."/>
            <person name="Wang Q."/>
            <person name="Han X."/>
        </authorList>
    </citation>
    <scope>NUCLEOTIDE SEQUENCE [LARGE SCALE GENOMIC DNA]</scope>
    <source>
        <strain evidence="6 7">WQ 585</strain>
    </source>
</reference>
<accession>A0ABS1ECA1</accession>
<proteinExistence type="inferred from homology"/>
<evidence type="ECO:0000256" key="4">
    <source>
        <dbReference type="HAMAP-Rule" id="MF_00724"/>
    </source>
</evidence>
<keyword evidence="3 4" id="KW-0975">Bacterial flagellum</keyword>
<dbReference type="PANTHER" id="PTHR34653:SF1">
    <property type="entry name" value="FLAGELLAR HOOK-BASAL BODY COMPLEX PROTEIN FLIE"/>
    <property type="match status" value="1"/>
</dbReference>
<dbReference type="NCBIfam" id="TIGR00205">
    <property type="entry name" value="fliE"/>
    <property type="match status" value="1"/>
</dbReference>
<dbReference type="Proteomes" id="UP000635316">
    <property type="component" value="Unassembled WGS sequence"/>
</dbReference>
<dbReference type="PANTHER" id="PTHR34653">
    <property type="match status" value="1"/>
</dbReference>
<evidence type="ECO:0000256" key="3">
    <source>
        <dbReference type="ARBA" id="ARBA00023143"/>
    </source>
</evidence>
<keyword evidence="6" id="KW-0282">Flagellum</keyword>
<keyword evidence="6" id="KW-0966">Cell projection</keyword>
<evidence type="ECO:0000256" key="2">
    <source>
        <dbReference type="ARBA" id="ARBA00009272"/>
    </source>
</evidence>